<accession>A0A4V1L1U2</accession>
<reference evidence="1 2" key="1">
    <citation type="submission" date="2015-04" db="EMBL/GenBank/DDBJ databases">
        <title>Comparative genomics of rhizobia nodulating Arachis hypogaea in China.</title>
        <authorList>
            <person name="Li Y."/>
        </authorList>
    </citation>
    <scope>NUCLEOTIDE SEQUENCE [LARGE SCALE GENOMIC DNA]</scope>
    <source>
        <strain evidence="1 2">CCBAU 51757</strain>
    </source>
</reference>
<dbReference type="OrthoDB" id="8480178at2"/>
<dbReference type="AlphaFoldDB" id="A0A4V1L1U2"/>
<sequence>MIEEDDQKLTRREEQCSPPRDLIEFYHRWSEYRPFVARLASRSDLSGSERELLGWLILLADRIGQHVFSH</sequence>
<dbReference type="EMBL" id="LBJQ01000082">
    <property type="protein sequence ID" value="RXH26294.1"/>
    <property type="molecule type" value="Genomic_DNA"/>
</dbReference>
<dbReference type="Proteomes" id="UP000289546">
    <property type="component" value="Unassembled WGS sequence"/>
</dbReference>
<protein>
    <submittedName>
        <fullName evidence="1">Uncharacterized protein</fullName>
    </submittedName>
</protein>
<keyword evidence="2" id="KW-1185">Reference proteome</keyword>
<gene>
    <name evidence="1" type="ORF">XH99_20330</name>
</gene>
<name>A0A4V1L1U2_9BRAD</name>
<dbReference type="RefSeq" id="WP_128919705.1">
    <property type="nucleotide sequence ID" value="NZ_LBJC01000027.1"/>
</dbReference>
<organism evidence="1 2">
    <name type="scientific">Bradyrhizobium nanningense</name>
    <dbReference type="NCBI Taxonomy" id="1325118"/>
    <lineage>
        <taxon>Bacteria</taxon>
        <taxon>Pseudomonadati</taxon>
        <taxon>Pseudomonadota</taxon>
        <taxon>Alphaproteobacteria</taxon>
        <taxon>Hyphomicrobiales</taxon>
        <taxon>Nitrobacteraceae</taxon>
        <taxon>Bradyrhizobium</taxon>
    </lineage>
</organism>
<proteinExistence type="predicted"/>
<evidence type="ECO:0000313" key="1">
    <source>
        <dbReference type="EMBL" id="RXH26294.1"/>
    </source>
</evidence>
<evidence type="ECO:0000313" key="2">
    <source>
        <dbReference type="Proteomes" id="UP000289546"/>
    </source>
</evidence>
<comment type="caution">
    <text evidence="1">The sequence shown here is derived from an EMBL/GenBank/DDBJ whole genome shotgun (WGS) entry which is preliminary data.</text>
</comment>